<organism evidence="4 5">
    <name type="scientific">Exophiala xenobiotica</name>
    <dbReference type="NCBI Taxonomy" id="348802"/>
    <lineage>
        <taxon>Eukaryota</taxon>
        <taxon>Fungi</taxon>
        <taxon>Dikarya</taxon>
        <taxon>Ascomycota</taxon>
        <taxon>Pezizomycotina</taxon>
        <taxon>Eurotiomycetes</taxon>
        <taxon>Chaetothyriomycetidae</taxon>
        <taxon>Chaetothyriales</taxon>
        <taxon>Herpotrichiellaceae</taxon>
        <taxon>Exophiala</taxon>
    </lineage>
</organism>
<dbReference type="GO" id="GO:0005811">
    <property type="term" value="C:lipid droplet"/>
    <property type="evidence" value="ECO:0007669"/>
    <property type="project" value="TreeGrafter"/>
</dbReference>
<dbReference type="OrthoDB" id="10253869at2759"/>
<dbReference type="GO" id="GO:0004467">
    <property type="term" value="F:long-chain fatty acid-CoA ligase activity"/>
    <property type="evidence" value="ECO:0007669"/>
    <property type="project" value="TreeGrafter"/>
</dbReference>
<evidence type="ECO:0000256" key="1">
    <source>
        <dbReference type="ARBA" id="ARBA00006432"/>
    </source>
</evidence>
<dbReference type="EMBL" id="KN847322">
    <property type="protein sequence ID" value="KIW50483.1"/>
    <property type="molecule type" value="Genomic_DNA"/>
</dbReference>
<accession>A0A0D2E4Z8</accession>
<evidence type="ECO:0000313" key="4">
    <source>
        <dbReference type="EMBL" id="KIW50483.1"/>
    </source>
</evidence>
<proteinExistence type="inferred from homology"/>
<dbReference type="GO" id="GO:0005777">
    <property type="term" value="C:peroxisome"/>
    <property type="evidence" value="ECO:0007669"/>
    <property type="project" value="TreeGrafter"/>
</dbReference>
<evidence type="ECO:0000256" key="2">
    <source>
        <dbReference type="ARBA" id="ARBA00022598"/>
    </source>
</evidence>
<dbReference type="InterPro" id="IPR020845">
    <property type="entry name" value="AMP-binding_CS"/>
</dbReference>
<dbReference type="Gene3D" id="3.40.50.12780">
    <property type="entry name" value="N-terminal domain of ligase-like"/>
    <property type="match status" value="1"/>
</dbReference>
<dbReference type="GO" id="GO:0009898">
    <property type="term" value="C:cytoplasmic side of plasma membrane"/>
    <property type="evidence" value="ECO:0007669"/>
    <property type="project" value="TreeGrafter"/>
</dbReference>
<keyword evidence="5" id="KW-1185">Reference proteome</keyword>
<gene>
    <name evidence="4" type="ORF">PV05_09287</name>
</gene>
<evidence type="ECO:0000313" key="5">
    <source>
        <dbReference type="Proteomes" id="UP000054342"/>
    </source>
</evidence>
<dbReference type="GeneID" id="25331195"/>
<dbReference type="RefSeq" id="XP_013311067.1">
    <property type="nucleotide sequence ID" value="XM_013455613.1"/>
</dbReference>
<dbReference type="GO" id="GO:0005324">
    <property type="term" value="F:long-chain fatty acid transmembrane transporter activity"/>
    <property type="evidence" value="ECO:0007669"/>
    <property type="project" value="TreeGrafter"/>
</dbReference>
<dbReference type="PANTHER" id="PTHR43107">
    <property type="entry name" value="LONG-CHAIN FATTY ACID TRANSPORT PROTEIN"/>
    <property type="match status" value="1"/>
</dbReference>
<keyword evidence="2" id="KW-0436">Ligase</keyword>
<dbReference type="Pfam" id="PF00501">
    <property type="entry name" value="AMP-binding"/>
    <property type="match status" value="1"/>
</dbReference>
<dbReference type="SUPFAM" id="SSF56801">
    <property type="entry name" value="Acetyl-CoA synthetase-like"/>
    <property type="match status" value="1"/>
</dbReference>
<dbReference type="AlphaFoldDB" id="A0A0D2E4Z8"/>
<dbReference type="PANTHER" id="PTHR43107:SF20">
    <property type="entry name" value="FATTY ACID TRANSPORTER_ACYL-COA SYNTHETASE (FAT1), PUTATIVE (AFU_ORTHOLOGUE AFUA_2G11360)-RELATED"/>
    <property type="match status" value="1"/>
</dbReference>
<sequence>MSPATAVAGPIAAATASVALGAYLLDSTLGVSIDIRGIREDKKREKWFGERIERLGDRVNLYHSLELAIPEADAFWFGGRSWNYAAMKTEVDALALSYRAIGVVDKDMVAVFMTNSPEMVFSLYALSKLGATVALLNSALRDDTLAHCIKVPQASHIISTPDLALFAARAAESLDGTIETYSVNRGSFVPWFVATDTVNVKDLPIIDAATATPVIPPRASPNDFGLLIYTSGTTGKPKACAIKNGRLAGGSVVLANDLVNPKKYLSPLRTYSCMPLFHGTTLFVGLCYSVGASGCFCLARKFSVRNFWKDVSQSRATKILYVGELCRYLLKAPPGEYDRKHQCIVAMGNGLQKDVWLPFMKRFGVPEVREFYRSTEGYAKFDNQHFGSRRGAGKVGFQGVYRRQLEKDQFIVKFDYDNEMPYRDPKTGYCVFAAPNEPGEVIARIKNMALYPEYVGNTQATEAKIMRDVFAKGDLWQRSGDLLRQDRLGWVTFVDRIGDTFRWKGENVSAGEVRAFISEMQHVLDVVVVEKQLKGYDGQTGAAFISLDGSSGGEIEERFIKGLYRALRKMGLPGYALPRLVAVTNELAAVGDTFKHAKQSVKSLDWSPDASDSGMRKYWLDSEAQTYKPIDAKSWATIETGQAKL</sequence>
<dbReference type="HOGENOM" id="CLU_000022_46_3_1"/>
<dbReference type="STRING" id="348802.A0A0D2E4Z8"/>
<reference evidence="4 5" key="1">
    <citation type="submission" date="2015-01" db="EMBL/GenBank/DDBJ databases">
        <title>The Genome Sequence of Exophiala xenobiotica CBS118157.</title>
        <authorList>
            <consortium name="The Broad Institute Genomics Platform"/>
            <person name="Cuomo C."/>
            <person name="de Hoog S."/>
            <person name="Gorbushina A."/>
            <person name="Stielow B."/>
            <person name="Teixiera M."/>
            <person name="Abouelleil A."/>
            <person name="Chapman S.B."/>
            <person name="Priest M."/>
            <person name="Young S.K."/>
            <person name="Wortman J."/>
            <person name="Nusbaum C."/>
            <person name="Birren B."/>
        </authorList>
    </citation>
    <scope>NUCLEOTIDE SEQUENCE [LARGE SCALE GENOMIC DNA]</scope>
    <source>
        <strain evidence="4 5">CBS 118157</strain>
    </source>
</reference>
<dbReference type="InterPro" id="IPR045851">
    <property type="entry name" value="AMP-bd_C_sf"/>
</dbReference>
<dbReference type="Gene3D" id="3.30.300.30">
    <property type="match status" value="1"/>
</dbReference>
<evidence type="ECO:0000259" key="3">
    <source>
        <dbReference type="Pfam" id="PF00501"/>
    </source>
</evidence>
<dbReference type="InterPro" id="IPR000873">
    <property type="entry name" value="AMP-dep_synth/lig_dom"/>
</dbReference>
<comment type="similarity">
    <text evidence="1">Belongs to the ATP-dependent AMP-binding enzyme family.</text>
</comment>
<dbReference type="InterPro" id="IPR042099">
    <property type="entry name" value="ANL_N_sf"/>
</dbReference>
<dbReference type="PROSITE" id="PS00455">
    <property type="entry name" value="AMP_BINDING"/>
    <property type="match status" value="1"/>
</dbReference>
<name>A0A0D2E4Z8_9EURO</name>
<dbReference type="Proteomes" id="UP000054342">
    <property type="component" value="Unassembled WGS sequence"/>
</dbReference>
<dbReference type="GO" id="GO:0044539">
    <property type="term" value="P:long-chain fatty acid import into cell"/>
    <property type="evidence" value="ECO:0007669"/>
    <property type="project" value="TreeGrafter"/>
</dbReference>
<feature type="domain" description="AMP-dependent synthetase/ligase" evidence="3">
    <location>
        <begin position="70"/>
        <end position="383"/>
    </location>
</feature>
<protein>
    <recommendedName>
        <fullName evidence="3">AMP-dependent synthetase/ligase domain-containing protein</fullName>
    </recommendedName>
</protein>